<dbReference type="Pfam" id="PF01636">
    <property type="entry name" value="APH"/>
    <property type="match status" value="1"/>
</dbReference>
<dbReference type="InterPro" id="IPR002575">
    <property type="entry name" value="Aminoglycoside_PTrfase"/>
</dbReference>
<keyword evidence="3" id="KW-1185">Reference proteome</keyword>
<dbReference type="OrthoDB" id="2288966at2"/>
<organism evidence="2 3">
    <name type="scientific">Ligilactobacillus agilis DSM 20509</name>
    <dbReference type="NCBI Taxonomy" id="1423718"/>
    <lineage>
        <taxon>Bacteria</taxon>
        <taxon>Bacillati</taxon>
        <taxon>Bacillota</taxon>
        <taxon>Bacilli</taxon>
        <taxon>Lactobacillales</taxon>
        <taxon>Lactobacillaceae</taxon>
        <taxon>Ligilactobacillus</taxon>
    </lineage>
</organism>
<feature type="domain" description="Aminoglycoside phosphotransferase" evidence="1">
    <location>
        <begin position="43"/>
        <end position="225"/>
    </location>
</feature>
<gene>
    <name evidence="2" type="ORF">FC14_GL001105</name>
</gene>
<dbReference type="Proteomes" id="UP000051008">
    <property type="component" value="Unassembled WGS sequence"/>
</dbReference>
<reference evidence="2 3" key="1">
    <citation type="journal article" date="2015" name="Genome Announc.">
        <title>Expanding the biotechnology potential of lactobacilli through comparative genomics of 213 strains and associated genera.</title>
        <authorList>
            <person name="Sun Z."/>
            <person name="Harris H.M."/>
            <person name="McCann A."/>
            <person name="Guo C."/>
            <person name="Argimon S."/>
            <person name="Zhang W."/>
            <person name="Yang X."/>
            <person name="Jeffery I.B."/>
            <person name="Cooney J.C."/>
            <person name="Kagawa T.F."/>
            <person name="Liu W."/>
            <person name="Song Y."/>
            <person name="Salvetti E."/>
            <person name="Wrobel A."/>
            <person name="Rasinkangas P."/>
            <person name="Parkhill J."/>
            <person name="Rea M.C."/>
            <person name="O'Sullivan O."/>
            <person name="Ritari J."/>
            <person name="Douillard F.P."/>
            <person name="Paul Ross R."/>
            <person name="Yang R."/>
            <person name="Briner A.E."/>
            <person name="Felis G.E."/>
            <person name="de Vos W.M."/>
            <person name="Barrangou R."/>
            <person name="Klaenhammer T.R."/>
            <person name="Caufield P.W."/>
            <person name="Cui Y."/>
            <person name="Zhang H."/>
            <person name="O'Toole P.W."/>
        </authorList>
    </citation>
    <scope>NUCLEOTIDE SEQUENCE [LARGE SCALE GENOMIC DNA]</scope>
    <source>
        <strain evidence="2 3">DSM 20509</strain>
    </source>
</reference>
<dbReference type="PATRIC" id="fig|1423718.3.peg.1163"/>
<name>A0A0R2AB35_9LACO</name>
<protein>
    <recommendedName>
        <fullName evidence="1">Aminoglycoside phosphotransferase domain-containing protein</fullName>
    </recommendedName>
</protein>
<dbReference type="AlphaFoldDB" id="A0A0R2AB35"/>
<dbReference type="RefSeq" id="WP_056977690.1">
    <property type="nucleotide sequence ID" value="NZ_AYYP01000072.1"/>
</dbReference>
<evidence type="ECO:0000313" key="2">
    <source>
        <dbReference type="EMBL" id="KRM62868.1"/>
    </source>
</evidence>
<dbReference type="SUPFAM" id="SSF56112">
    <property type="entry name" value="Protein kinase-like (PK-like)"/>
    <property type="match status" value="1"/>
</dbReference>
<comment type="caution">
    <text evidence="2">The sequence shown here is derived from an EMBL/GenBank/DDBJ whole genome shotgun (WGS) entry which is preliminary data.</text>
</comment>
<dbReference type="Gene3D" id="3.90.1200.10">
    <property type="match status" value="1"/>
</dbReference>
<evidence type="ECO:0000259" key="1">
    <source>
        <dbReference type="Pfam" id="PF01636"/>
    </source>
</evidence>
<dbReference type="InterPro" id="IPR011009">
    <property type="entry name" value="Kinase-like_dom_sf"/>
</dbReference>
<dbReference type="EMBL" id="AYYP01000072">
    <property type="protein sequence ID" value="KRM62868.1"/>
    <property type="molecule type" value="Genomic_DNA"/>
</dbReference>
<accession>A0A0R2AB35</accession>
<evidence type="ECO:0000313" key="3">
    <source>
        <dbReference type="Proteomes" id="UP000051008"/>
    </source>
</evidence>
<sequence length="281" mass="32795">MLVDFLNEYYQAKLANIHDVAGNQHLVGYSQLYRCDLFVKIFKAEAMFYAEQHVNQVYCPEIYLDSVIFEDNYIVVLKDRQLTDIDSNEVKVTEKKAEEYGHLLANFHKKLTGNVSVYHDQRKLSQRIKAYVDALQASRYQDDINQAYALLLADLPTADREYELLPKVVLHGDYSLRNIKGYQGKEILIDFERAHIGVAYEDFIKIFYNEVHNVDLRHAFIQGYKQVINFEIPRSELQRALLFLIALEICEFHLSHHKEKFGDMAHKMLATIERGDAVLKV</sequence>
<proteinExistence type="predicted"/>